<dbReference type="GO" id="GO:0004497">
    <property type="term" value="F:monooxygenase activity"/>
    <property type="evidence" value="ECO:0007669"/>
    <property type="project" value="UniProtKB-KW"/>
</dbReference>
<feature type="domain" description="FAD-binding" evidence="1">
    <location>
        <begin position="4"/>
        <end position="120"/>
    </location>
</feature>
<keyword evidence="3" id="KW-1185">Reference proteome</keyword>
<organism evidence="2 3">
    <name type="scientific">Sphingomonas colocasiae</name>
    <dbReference type="NCBI Taxonomy" id="1848973"/>
    <lineage>
        <taxon>Bacteria</taxon>
        <taxon>Pseudomonadati</taxon>
        <taxon>Pseudomonadota</taxon>
        <taxon>Alphaproteobacteria</taxon>
        <taxon>Sphingomonadales</taxon>
        <taxon>Sphingomonadaceae</taxon>
        <taxon>Sphingomonas</taxon>
    </lineage>
</organism>
<dbReference type="RefSeq" id="WP_222991718.1">
    <property type="nucleotide sequence ID" value="NZ_JAINVV010000009.1"/>
</dbReference>
<keyword evidence="2" id="KW-0503">Monooxygenase</keyword>
<dbReference type="EMBL" id="JAINVV010000009">
    <property type="protein sequence ID" value="MBY8824629.1"/>
    <property type="molecule type" value="Genomic_DNA"/>
</dbReference>
<name>A0ABS7PUI4_9SPHN</name>
<sequence length="374" mass="38573">MRRTAALIAGGGPAGAATAIMLARAGHAALVIERHRETGDALCGGFLSWRTRDTLDRLGIDRTTLSGHAIARVRVFANGRTGEARLPGEAIGVSRRRLDGMLLARAEAMGGAIERGVAIRSAAPGSVELADGATIACEALFLATGKHDCRGLARPRPQGDPALGLRRRIAPAPQLSRLVGDAIELHLFRGGYAGLLLQEDGSANLCMAVRKSRLAEAGGDPERLMVMLAAESPALAERLAHAGGTAAFDAIGSVPYGWRARDTEPGIFRLGDQAAVIPSLAGEGVGIALTSGMMAAAHWLREGAANSADFQRILATRTARPVRIAGLVAAAADTRIGRPAGPIAIAVMPGLAALLAYATRIAAAPLTARADGTR</sequence>
<dbReference type="PANTHER" id="PTHR42685:SF22">
    <property type="entry name" value="CONDITIONED MEDIUM FACTOR RECEPTOR 1"/>
    <property type="match status" value="1"/>
</dbReference>
<proteinExistence type="predicted"/>
<dbReference type="PANTHER" id="PTHR42685">
    <property type="entry name" value="GERANYLGERANYL DIPHOSPHATE REDUCTASE"/>
    <property type="match status" value="1"/>
</dbReference>
<evidence type="ECO:0000313" key="3">
    <source>
        <dbReference type="Proteomes" id="UP000706039"/>
    </source>
</evidence>
<dbReference type="InterPro" id="IPR036188">
    <property type="entry name" value="FAD/NAD-bd_sf"/>
</dbReference>
<accession>A0ABS7PUI4</accession>
<dbReference type="Pfam" id="PF01494">
    <property type="entry name" value="FAD_binding_3"/>
    <property type="match status" value="1"/>
</dbReference>
<dbReference type="Gene3D" id="3.50.50.60">
    <property type="entry name" value="FAD/NAD(P)-binding domain"/>
    <property type="match status" value="1"/>
</dbReference>
<dbReference type="SUPFAM" id="SSF51905">
    <property type="entry name" value="FAD/NAD(P)-binding domain"/>
    <property type="match status" value="1"/>
</dbReference>
<evidence type="ECO:0000313" key="2">
    <source>
        <dbReference type="EMBL" id="MBY8824629.1"/>
    </source>
</evidence>
<evidence type="ECO:0000259" key="1">
    <source>
        <dbReference type="Pfam" id="PF01494"/>
    </source>
</evidence>
<comment type="caution">
    <text evidence="2">The sequence shown here is derived from an EMBL/GenBank/DDBJ whole genome shotgun (WGS) entry which is preliminary data.</text>
</comment>
<dbReference type="InterPro" id="IPR002938">
    <property type="entry name" value="FAD-bd"/>
</dbReference>
<gene>
    <name evidence="2" type="ORF">K7G82_20160</name>
</gene>
<protein>
    <submittedName>
        <fullName evidence="2">FAD-dependent monooxygenase</fullName>
    </submittedName>
</protein>
<keyword evidence="2" id="KW-0560">Oxidoreductase</keyword>
<dbReference type="PRINTS" id="PR00368">
    <property type="entry name" value="FADPNR"/>
</dbReference>
<reference evidence="2 3" key="1">
    <citation type="submission" date="2021-08" db="EMBL/GenBank/DDBJ databases">
        <authorList>
            <person name="Tuo L."/>
        </authorList>
    </citation>
    <scope>NUCLEOTIDE SEQUENCE [LARGE SCALE GENOMIC DNA]</scope>
    <source>
        <strain evidence="2 3">JCM 31229</strain>
    </source>
</reference>
<dbReference type="InterPro" id="IPR050407">
    <property type="entry name" value="Geranylgeranyl_reductase"/>
</dbReference>
<dbReference type="Proteomes" id="UP000706039">
    <property type="component" value="Unassembled WGS sequence"/>
</dbReference>